<evidence type="ECO:0000256" key="13">
    <source>
        <dbReference type="SAM" id="Phobius"/>
    </source>
</evidence>
<dbReference type="SUPFAM" id="SSF81343">
    <property type="entry name" value="Fumarate reductase respiratory complex transmembrane subunits"/>
    <property type="match status" value="1"/>
</dbReference>
<sequence length="140" mass="15232">MANVSKSARPLSPHLSIWKWGPHMAVSIVHRATGSGLATVGTILFVWWLAAAAGGPDSYAAFVNVFTLESGGLNVLGWILGLGLTLSVFQHMMSGVRHLFLDQGANFELKGNRTTALLTFFCSLVLTLAFWFFMLEKFNG</sequence>
<organism evidence="14 15">
    <name type="scientific">Stakelama tenebrarum</name>
    <dbReference type="NCBI Taxonomy" id="2711215"/>
    <lineage>
        <taxon>Bacteria</taxon>
        <taxon>Pseudomonadati</taxon>
        <taxon>Pseudomonadota</taxon>
        <taxon>Alphaproteobacteria</taxon>
        <taxon>Sphingomonadales</taxon>
        <taxon>Sphingomonadaceae</taxon>
        <taxon>Stakelama</taxon>
    </lineage>
</organism>
<keyword evidence="6 13" id="KW-0812">Transmembrane</keyword>
<keyword evidence="9 12" id="KW-0408">Iron</keyword>
<feature type="transmembrane region" description="Helical" evidence="13">
    <location>
        <begin position="37"/>
        <end position="55"/>
    </location>
</feature>
<comment type="subcellular location">
    <subcellularLocation>
        <location evidence="2">Membrane</location>
        <topology evidence="2">Multi-pass membrane protein</topology>
    </subcellularLocation>
</comment>
<dbReference type="InterPro" id="IPR014314">
    <property type="entry name" value="Succ_DH_cytb556"/>
</dbReference>
<dbReference type="GO" id="GO:0016020">
    <property type="term" value="C:membrane"/>
    <property type="evidence" value="ECO:0007669"/>
    <property type="project" value="UniProtKB-SubCell"/>
</dbReference>
<keyword evidence="7 12" id="KW-0479">Metal-binding</keyword>
<feature type="transmembrane region" description="Helical" evidence="13">
    <location>
        <begin position="114"/>
        <end position="134"/>
    </location>
</feature>
<dbReference type="NCBIfam" id="TIGR02970">
    <property type="entry name" value="succ_dehyd_cytB"/>
    <property type="match status" value="1"/>
</dbReference>
<comment type="function">
    <text evidence="1">Membrane-anchoring subunit of succinate dehydrogenase (SDH).</text>
</comment>
<dbReference type="InterPro" id="IPR000701">
    <property type="entry name" value="SuccDH_FuR_B_TM-su"/>
</dbReference>
<dbReference type="PROSITE" id="PS01000">
    <property type="entry name" value="SDH_CYT_1"/>
    <property type="match status" value="1"/>
</dbReference>
<accession>A0A6G6Y982</accession>
<dbReference type="Proteomes" id="UP000501568">
    <property type="component" value="Chromosome"/>
</dbReference>
<evidence type="ECO:0000256" key="4">
    <source>
        <dbReference type="ARBA" id="ARBA00020076"/>
    </source>
</evidence>
<evidence type="ECO:0000256" key="7">
    <source>
        <dbReference type="ARBA" id="ARBA00022723"/>
    </source>
</evidence>
<dbReference type="GO" id="GO:0006099">
    <property type="term" value="P:tricarboxylic acid cycle"/>
    <property type="evidence" value="ECO:0007669"/>
    <property type="project" value="InterPro"/>
</dbReference>
<dbReference type="PANTHER" id="PTHR10978">
    <property type="entry name" value="SUCCINATE DEHYDROGENASE CYTOCHROME B560 SUBUNIT"/>
    <property type="match status" value="1"/>
</dbReference>
<evidence type="ECO:0000256" key="9">
    <source>
        <dbReference type="ARBA" id="ARBA00023004"/>
    </source>
</evidence>
<protein>
    <recommendedName>
        <fullName evidence="4">Succinate dehydrogenase cytochrome b556 subunit</fullName>
    </recommendedName>
</protein>
<comment type="cofactor">
    <cofactor evidence="12">
        <name>heme</name>
        <dbReference type="ChEBI" id="CHEBI:30413"/>
    </cofactor>
    <text evidence="12">The heme is bound between the two transmembrane subunits.</text>
</comment>
<dbReference type="InterPro" id="IPR018495">
    <property type="entry name" value="Succ_DH_cyt_bsu_CS"/>
</dbReference>
<dbReference type="CDD" id="cd03499">
    <property type="entry name" value="SQR_TypeC_SdhC"/>
    <property type="match status" value="1"/>
</dbReference>
<evidence type="ECO:0000256" key="1">
    <source>
        <dbReference type="ARBA" id="ARBA00004050"/>
    </source>
</evidence>
<evidence type="ECO:0000256" key="3">
    <source>
        <dbReference type="ARBA" id="ARBA00007244"/>
    </source>
</evidence>
<keyword evidence="8 13" id="KW-1133">Transmembrane helix</keyword>
<dbReference type="KEGG" id="spzr:G5C33_18015"/>
<reference evidence="14 15" key="1">
    <citation type="submission" date="2020-02" db="EMBL/GenBank/DDBJ databases">
        <authorList>
            <person name="Zheng R.K."/>
            <person name="Sun C.M."/>
        </authorList>
    </citation>
    <scope>NUCLEOTIDE SEQUENCE [LARGE SCALE GENOMIC DNA]</scope>
    <source>
        <strain evidence="15">zrk23</strain>
    </source>
</reference>
<keyword evidence="15" id="KW-1185">Reference proteome</keyword>
<evidence type="ECO:0000256" key="10">
    <source>
        <dbReference type="ARBA" id="ARBA00023136"/>
    </source>
</evidence>
<comment type="subunit">
    <text evidence="11">Part of an enzyme complex containing four subunits: a flavoprotein, an iron-sulfur protein, plus two membrane-anchoring proteins, SdhC and SdhD. The complex can form homotrimers.</text>
</comment>
<evidence type="ECO:0000256" key="11">
    <source>
        <dbReference type="ARBA" id="ARBA00025912"/>
    </source>
</evidence>
<evidence type="ECO:0000313" key="15">
    <source>
        <dbReference type="Proteomes" id="UP000501568"/>
    </source>
</evidence>
<name>A0A6G6Y982_9SPHN</name>
<dbReference type="InterPro" id="IPR034804">
    <property type="entry name" value="SQR/QFR_C/D"/>
</dbReference>
<dbReference type="Pfam" id="PF01127">
    <property type="entry name" value="Sdh_cyt"/>
    <property type="match status" value="1"/>
</dbReference>
<evidence type="ECO:0000256" key="6">
    <source>
        <dbReference type="ARBA" id="ARBA00022692"/>
    </source>
</evidence>
<dbReference type="Gene3D" id="1.20.1300.10">
    <property type="entry name" value="Fumarate reductase/succinate dehydrogenase, transmembrane subunit"/>
    <property type="match status" value="1"/>
</dbReference>
<keyword evidence="10 13" id="KW-0472">Membrane</keyword>
<evidence type="ECO:0000256" key="2">
    <source>
        <dbReference type="ARBA" id="ARBA00004141"/>
    </source>
</evidence>
<dbReference type="GO" id="GO:0046872">
    <property type="term" value="F:metal ion binding"/>
    <property type="evidence" value="ECO:0007669"/>
    <property type="project" value="UniProtKB-KW"/>
</dbReference>
<dbReference type="GO" id="GO:0009055">
    <property type="term" value="F:electron transfer activity"/>
    <property type="evidence" value="ECO:0007669"/>
    <property type="project" value="InterPro"/>
</dbReference>
<evidence type="ECO:0000256" key="5">
    <source>
        <dbReference type="ARBA" id="ARBA00022617"/>
    </source>
</evidence>
<feature type="binding site" description="axial binding residue" evidence="12">
    <location>
        <position position="91"/>
    </location>
    <ligand>
        <name>heme</name>
        <dbReference type="ChEBI" id="CHEBI:30413"/>
        <note>ligand shared with second transmembrane subunit</note>
    </ligand>
    <ligandPart>
        <name>Fe</name>
        <dbReference type="ChEBI" id="CHEBI:18248"/>
    </ligandPart>
</feature>
<keyword evidence="5 12" id="KW-0349">Heme</keyword>
<dbReference type="PANTHER" id="PTHR10978:SF5">
    <property type="entry name" value="SUCCINATE DEHYDROGENASE CYTOCHROME B560 SUBUNIT, MITOCHONDRIAL"/>
    <property type="match status" value="1"/>
</dbReference>
<evidence type="ECO:0000256" key="12">
    <source>
        <dbReference type="PIRSR" id="PIRSR000178-1"/>
    </source>
</evidence>
<dbReference type="PIRSF" id="PIRSF000178">
    <property type="entry name" value="SDH_cyt_b560"/>
    <property type="match status" value="1"/>
</dbReference>
<comment type="similarity">
    <text evidence="3">Belongs to the cytochrome b560 family.</text>
</comment>
<proteinExistence type="inferred from homology"/>
<dbReference type="AlphaFoldDB" id="A0A6G6Y982"/>
<evidence type="ECO:0000256" key="8">
    <source>
        <dbReference type="ARBA" id="ARBA00022989"/>
    </source>
</evidence>
<evidence type="ECO:0000313" key="14">
    <source>
        <dbReference type="EMBL" id="QIG81494.1"/>
    </source>
</evidence>
<feature type="transmembrane region" description="Helical" evidence="13">
    <location>
        <begin position="75"/>
        <end position="93"/>
    </location>
</feature>
<dbReference type="EMBL" id="CP049109">
    <property type="protein sequence ID" value="QIG81494.1"/>
    <property type="molecule type" value="Genomic_DNA"/>
</dbReference>
<gene>
    <name evidence="14" type="primary">sdhC</name>
    <name evidence="14" type="ORF">G5C33_18015</name>
</gene>